<dbReference type="Proteomes" id="UP000749559">
    <property type="component" value="Unassembled WGS sequence"/>
</dbReference>
<dbReference type="GO" id="GO:0005737">
    <property type="term" value="C:cytoplasm"/>
    <property type="evidence" value="ECO:0007669"/>
    <property type="project" value="TreeGrafter"/>
</dbReference>
<feature type="region of interest" description="Disordered" evidence="2">
    <location>
        <begin position="89"/>
        <end position="129"/>
    </location>
</feature>
<accession>A0A8S4PWY1</accession>
<proteinExistence type="predicted"/>
<dbReference type="AlphaFoldDB" id="A0A8S4PWY1"/>
<keyword evidence="4" id="KW-1185">Reference proteome</keyword>
<dbReference type="GO" id="GO:2000146">
    <property type="term" value="P:negative regulation of cell motility"/>
    <property type="evidence" value="ECO:0007669"/>
    <property type="project" value="TreeGrafter"/>
</dbReference>
<evidence type="ECO:0000256" key="2">
    <source>
        <dbReference type="SAM" id="MobiDB-lite"/>
    </source>
</evidence>
<evidence type="ECO:0000256" key="1">
    <source>
        <dbReference type="SAM" id="Coils"/>
    </source>
</evidence>
<feature type="coiled-coil region" evidence="1">
    <location>
        <begin position="227"/>
        <end position="261"/>
    </location>
</feature>
<dbReference type="OrthoDB" id="9939852at2759"/>
<dbReference type="PANTHER" id="PTHR28616">
    <property type="entry name" value="COILED-COIL DOMAIN-CONTAINING PROTEIN 125"/>
    <property type="match status" value="1"/>
</dbReference>
<dbReference type="Gene3D" id="1.10.287.1490">
    <property type="match status" value="1"/>
</dbReference>
<protein>
    <submittedName>
        <fullName evidence="3">Uncharacterized protein</fullName>
    </submittedName>
</protein>
<dbReference type="EMBL" id="CAIIXF020000010">
    <property type="protein sequence ID" value="CAH1798123.1"/>
    <property type="molecule type" value="Genomic_DNA"/>
</dbReference>
<keyword evidence="1" id="KW-0175">Coiled coil</keyword>
<dbReference type="InterPro" id="IPR034608">
    <property type="entry name" value="CCDC125"/>
</dbReference>
<evidence type="ECO:0000313" key="4">
    <source>
        <dbReference type="Proteomes" id="UP000749559"/>
    </source>
</evidence>
<evidence type="ECO:0000313" key="3">
    <source>
        <dbReference type="EMBL" id="CAH1798123.1"/>
    </source>
</evidence>
<feature type="compositionally biased region" description="Polar residues" evidence="2">
    <location>
        <begin position="103"/>
        <end position="121"/>
    </location>
</feature>
<dbReference type="PANTHER" id="PTHR28616:SF1">
    <property type="entry name" value="COILED-COIL DOMAIN-CONTAINING PROTEIN 125"/>
    <property type="match status" value="1"/>
</dbReference>
<comment type="caution">
    <text evidence="3">The sequence shown here is derived from an EMBL/GenBank/DDBJ whole genome shotgun (WGS) entry which is preliminary data.</text>
</comment>
<feature type="region of interest" description="Disordered" evidence="2">
    <location>
        <begin position="1"/>
        <end position="28"/>
    </location>
</feature>
<reference evidence="3" key="1">
    <citation type="submission" date="2022-03" db="EMBL/GenBank/DDBJ databases">
        <authorList>
            <person name="Martin C."/>
        </authorList>
    </citation>
    <scope>NUCLEOTIDE SEQUENCE</scope>
</reference>
<sequence>MESADHYTEGYESDSSEAGDLGLGLGLRPGGIPVDVVPDRLYCVPNVYPKVMNDFVASTEDDPDINPALTEEKVSSHFKKWFRKTKRDLKSNNCSSDSDDSDLASTHKSQSGNDDNLSGESSPKAPGADEKIDALEQVLAENKRLESELDKCQKQLQAKNRAIDMLQKKISQSQTEHNEYQTRIKSVETQLAKEVNSLQFDVEYQKSLFQDSQSTWNERFEKLCQENSSLTEKINAKVGELKKVERNNAVLKDQRDELLELLTVQDQQKFQRNHEQSTPTGRNAMSTAAEMVTLGACVCHVVQDPCKCAMTAADLKKQLITVKEENLNLKKLREESLNTVDAYRSAFDDQLNTNKMLITEVADLAIMPQPSRVEKAKNVLTWIIKQLNEEEPPPKLPEAWKAWKEKMSTSKEENSVPNKKPTIKEIVPFSGIEISIEGISVSCHGERELIQTMLQLVHDKTEALAHSKINTKLFASRVKELEDIVSQYKHIDEERAHRLLKQVEY</sequence>
<gene>
    <name evidence="3" type="ORF">OFUS_LOCUS22301</name>
</gene>
<organism evidence="3 4">
    <name type="scientific">Owenia fusiformis</name>
    <name type="common">Polychaete worm</name>
    <dbReference type="NCBI Taxonomy" id="6347"/>
    <lineage>
        <taxon>Eukaryota</taxon>
        <taxon>Metazoa</taxon>
        <taxon>Spiralia</taxon>
        <taxon>Lophotrochozoa</taxon>
        <taxon>Annelida</taxon>
        <taxon>Polychaeta</taxon>
        <taxon>Sedentaria</taxon>
        <taxon>Canalipalpata</taxon>
        <taxon>Sabellida</taxon>
        <taxon>Oweniida</taxon>
        <taxon>Oweniidae</taxon>
        <taxon>Owenia</taxon>
    </lineage>
</organism>
<name>A0A8S4PWY1_OWEFU</name>
<dbReference type="GO" id="GO:0035024">
    <property type="term" value="P:negative regulation of Rho protein signal transduction"/>
    <property type="evidence" value="ECO:0007669"/>
    <property type="project" value="TreeGrafter"/>
</dbReference>